<proteinExistence type="predicted"/>
<evidence type="ECO:0000313" key="2">
    <source>
        <dbReference type="EMBL" id="MFC6663811.1"/>
    </source>
</evidence>
<sequence>MTTATHDTCADPPPMAPAAPQQLAEELRRQADADRNQAAQLDLQAAALYATLGRQPEPRYTAQNRVAYHLIEGAAQLRQLAQTRLTLAAHLDTLSPTSQEPS</sequence>
<protein>
    <submittedName>
        <fullName evidence="2">Uncharacterized protein</fullName>
    </submittedName>
</protein>
<dbReference type="EMBL" id="JBHSWB010000004">
    <property type="protein sequence ID" value="MFC6663811.1"/>
    <property type="molecule type" value="Genomic_DNA"/>
</dbReference>
<dbReference type="RefSeq" id="WP_224609926.1">
    <property type="nucleotide sequence ID" value="NZ_JAIQXV010000012.1"/>
</dbReference>
<evidence type="ECO:0000313" key="3">
    <source>
        <dbReference type="Proteomes" id="UP001596317"/>
    </source>
</evidence>
<feature type="region of interest" description="Disordered" evidence="1">
    <location>
        <begin position="1"/>
        <end position="35"/>
    </location>
</feature>
<evidence type="ECO:0000256" key="1">
    <source>
        <dbReference type="SAM" id="MobiDB-lite"/>
    </source>
</evidence>
<organism evidence="2 3">
    <name type="scientific">Deinococcus multiflagellatus</name>
    <dbReference type="NCBI Taxonomy" id="1656887"/>
    <lineage>
        <taxon>Bacteria</taxon>
        <taxon>Thermotogati</taxon>
        <taxon>Deinococcota</taxon>
        <taxon>Deinococci</taxon>
        <taxon>Deinococcales</taxon>
        <taxon>Deinococcaceae</taxon>
        <taxon>Deinococcus</taxon>
    </lineage>
</organism>
<accession>A0ABW1ZS66</accession>
<keyword evidence="3" id="KW-1185">Reference proteome</keyword>
<feature type="compositionally biased region" description="Basic and acidic residues" evidence="1">
    <location>
        <begin position="25"/>
        <end position="35"/>
    </location>
</feature>
<gene>
    <name evidence="2" type="ORF">ACFP90_27850</name>
</gene>
<name>A0ABW1ZS66_9DEIO</name>
<dbReference type="Proteomes" id="UP001596317">
    <property type="component" value="Unassembled WGS sequence"/>
</dbReference>
<comment type="caution">
    <text evidence="2">The sequence shown here is derived from an EMBL/GenBank/DDBJ whole genome shotgun (WGS) entry which is preliminary data.</text>
</comment>
<reference evidence="3" key="1">
    <citation type="journal article" date="2019" name="Int. J. Syst. Evol. Microbiol.">
        <title>The Global Catalogue of Microorganisms (GCM) 10K type strain sequencing project: providing services to taxonomists for standard genome sequencing and annotation.</title>
        <authorList>
            <consortium name="The Broad Institute Genomics Platform"/>
            <consortium name="The Broad Institute Genome Sequencing Center for Infectious Disease"/>
            <person name="Wu L."/>
            <person name="Ma J."/>
        </authorList>
    </citation>
    <scope>NUCLEOTIDE SEQUENCE [LARGE SCALE GENOMIC DNA]</scope>
    <source>
        <strain evidence="3">CCUG 63830</strain>
    </source>
</reference>